<protein>
    <submittedName>
        <fullName evidence="1">Uncharacterized protein</fullName>
    </submittedName>
</protein>
<dbReference type="AlphaFoldDB" id="A0A1I2TRM9"/>
<dbReference type="OrthoDB" id="1901124at2"/>
<dbReference type="Proteomes" id="UP000198897">
    <property type="component" value="Unassembled WGS sequence"/>
</dbReference>
<name>A0A1I2TRM9_9BACI</name>
<organism evidence="1 2">
    <name type="scientific">Halobacillus alkaliphilus</name>
    <dbReference type="NCBI Taxonomy" id="396056"/>
    <lineage>
        <taxon>Bacteria</taxon>
        <taxon>Bacillati</taxon>
        <taxon>Bacillota</taxon>
        <taxon>Bacilli</taxon>
        <taxon>Bacillales</taxon>
        <taxon>Bacillaceae</taxon>
        <taxon>Halobacillus</taxon>
    </lineage>
</organism>
<proteinExistence type="predicted"/>
<dbReference type="InterPro" id="IPR009267">
    <property type="entry name" value="NTP_transf_6"/>
</dbReference>
<keyword evidence="2" id="KW-1185">Reference proteome</keyword>
<gene>
    <name evidence="1" type="ORF">SAMN05216353_1804</name>
</gene>
<reference evidence="2" key="1">
    <citation type="submission" date="2016-10" db="EMBL/GenBank/DDBJ databases">
        <authorList>
            <person name="Varghese N."/>
            <person name="Submissions S."/>
        </authorList>
    </citation>
    <scope>NUCLEOTIDE SEQUENCE [LARGE SCALE GENOMIC DNA]</scope>
    <source>
        <strain evidence="2">FP5</strain>
    </source>
</reference>
<sequence length="76" mass="8768">MTNLENELIEIIRAHPYIQQLFEAMDHYIGDCYIGAGVITQPVWNKLHDFDLTYGIDDADIIYFNPPSKGLPGKWK</sequence>
<evidence type="ECO:0000313" key="1">
    <source>
        <dbReference type="EMBL" id="SFG67433.1"/>
    </source>
</evidence>
<evidence type="ECO:0000313" key="2">
    <source>
        <dbReference type="Proteomes" id="UP000198897"/>
    </source>
</evidence>
<accession>A0A1I2TRM9</accession>
<dbReference type="RefSeq" id="WP_089754998.1">
    <property type="nucleotide sequence ID" value="NZ_FOOG01000080.1"/>
</dbReference>
<dbReference type="Pfam" id="PF06042">
    <property type="entry name" value="NTP_transf_6"/>
    <property type="match status" value="1"/>
</dbReference>
<dbReference type="EMBL" id="FOOG01000080">
    <property type="protein sequence ID" value="SFG67433.1"/>
    <property type="molecule type" value="Genomic_DNA"/>
</dbReference>